<protein>
    <submittedName>
        <fullName evidence="1">Uncharacterized protein</fullName>
    </submittedName>
</protein>
<name>A0A2U3PWF2_9BRAD</name>
<gene>
    <name evidence="1" type="ORF">BRAD3257_2371</name>
</gene>
<sequence length="73" mass="8016">MLKSSRTSQDVRVFERLSDTSCSSAIGSQFGGAPVGFDPDESHYGLIWTGEPELSGTAHHLAQWLQEQCKSFI</sequence>
<evidence type="ECO:0000313" key="2">
    <source>
        <dbReference type="Proteomes" id="UP000246085"/>
    </source>
</evidence>
<dbReference type="AlphaFoldDB" id="A0A2U3PWF2"/>
<dbReference type="KEGG" id="bvz:BRAD3257_2371"/>
<proteinExistence type="predicted"/>
<organism evidence="1 2">
    <name type="scientific">Bradyrhizobium vignae</name>
    <dbReference type="NCBI Taxonomy" id="1549949"/>
    <lineage>
        <taxon>Bacteria</taxon>
        <taxon>Pseudomonadati</taxon>
        <taxon>Pseudomonadota</taxon>
        <taxon>Alphaproteobacteria</taxon>
        <taxon>Hyphomicrobiales</taxon>
        <taxon>Nitrobacteraceae</taxon>
        <taxon>Bradyrhizobium</taxon>
    </lineage>
</organism>
<dbReference type="Proteomes" id="UP000246085">
    <property type="component" value="Chromosome BRAD3257"/>
</dbReference>
<dbReference type="EMBL" id="LS398110">
    <property type="protein sequence ID" value="SPP93446.1"/>
    <property type="molecule type" value="Genomic_DNA"/>
</dbReference>
<accession>A0A2U3PWF2</accession>
<evidence type="ECO:0000313" key="1">
    <source>
        <dbReference type="EMBL" id="SPP93446.1"/>
    </source>
</evidence>
<reference evidence="1 2" key="1">
    <citation type="submission" date="2018-03" db="EMBL/GenBank/DDBJ databases">
        <authorList>
            <person name="Gully D."/>
        </authorList>
    </citation>
    <scope>NUCLEOTIDE SEQUENCE [LARGE SCALE GENOMIC DNA]</scope>
    <source>
        <strain evidence="1">ORS3257</strain>
    </source>
</reference>